<protein>
    <submittedName>
        <fullName evidence="2">Uncharacterized protein</fullName>
    </submittedName>
</protein>
<feature type="region of interest" description="Disordered" evidence="1">
    <location>
        <begin position="1"/>
        <end position="103"/>
    </location>
</feature>
<proteinExistence type="predicted"/>
<accession>A0AAE0NQA8</accession>
<organism evidence="2 3">
    <name type="scientific">Podospora didyma</name>
    <dbReference type="NCBI Taxonomy" id="330526"/>
    <lineage>
        <taxon>Eukaryota</taxon>
        <taxon>Fungi</taxon>
        <taxon>Dikarya</taxon>
        <taxon>Ascomycota</taxon>
        <taxon>Pezizomycotina</taxon>
        <taxon>Sordariomycetes</taxon>
        <taxon>Sordariomycetidae</taxon>
        <taxon>Sordariales</taxon>
        <taxon>Podosporaceae</taxon>
        <taxon>Podospora</taxon>
    </lineage>
</organism>
<keyword evidence="3" id="KW-1185">Reference proteome</keyword>
<sequence length="210" mass="23002">MQPAFEDIPLPSIQPRAGVPYNRSMARYSSSDDSDSSSVSEFDKSPPRSRGLRPPPLRTKSFMPPIPGSPTDEVDKGDGISPLMSRAPPPRSGTNLTVPPRVVMPDDVPASPSDDIIPEEHIRVPGLIPRSPLHPLGTFRSKRNRKPVPPPIIVHAPPESLKGVLSAGMVSVKINTPIAAKPKRRTVWGLIDGWWDLGLLERMNTIKRKK</sequence>
<evidence type="ECO:0000256" key="1">
    <source>
        <dbReference type="SAM" id="MobiDB-lite"/>
    </source>
</evidence>
<reference evidence="2" key="2">
    <citation type="submission" date="2023-06" db="EMBL/GenBank/DDBJ databases">
        <authorList>
            <consortium name="Lawrence Berkeley National Laboratory"/>
            <person name="Haridas S."/>
            <person name="Hensen N."/>
            <person name="Bonometti L."/>
            <person name="Westerberg I."/>
            <person name="Brannstrom I.O."/>
            <person name="Guillou S."/>
            <person name="Cros-Aarteil S."/>
            <person name="Calhoun S."/>
            <person name="Kuo A."/>
            <person name="Mondo S."/>
            <person name="Pangilinan J."/>
            <person name="Riley R."/>
            <person name="LaButti K."/>
            <person name="Andreopoulos B."/>
            <person name="Lipzen A."/>
            <person name="Chen C."/>
            <person name="Yanf M."/>
            <person name="Daum C."/>
            <person name="Ng V."/>
            <person name="Clum A."/>
            <person name="Steindorff A."/>
            <person name="Ohm R."/>
            <person name="Martin F."/>
            <person name="Silar P."/>
            <person name="Natvig D."/>
            <person name="Lalanne C."/>
            <person name="Gautier V."/>
            <person name="Ament-velasquez S.L."/>
            <person name="Kruys A."/>
            <person name="Hutchinson M.I."/>
            <person name="Powell A.J."/>
            <person name="Barry K."/>
            <person name="Miller A.N."/>
            <person name="Grigoriev I.V."/>
            <person name="Debuchy R."/>
            <person name="Gladieux P."/>
            <person name="Thoren M.H."/>
            <person name="Johannesson H."/>
        </authorList>
    </citation>
    <scope>NUCLEOTIDE SEQUENCE</scope>
    <source>
        <strain evidence="2">CBS 232.78</strain>
    </source>
</reference>
<comment type="caution">
    <text evidence="2">The sequence shown here is derived from an EMBL/GenBank/DDBJ whole genome shotgun (WGS) entry which is preliminary data.</text>
</comment>
<name>A0AAE0NQA8_9PEZI</name>
<evidence type="ECO:0000313" key="3">
    <source>
        <dbReference type="Proteomes" id="UP001285441"/>
    </source>
</evidence>
<dbReference type="AlphaFoldDB" id="A0AAE0NQA8"/>
<dbReference type="Proteomes" id="UP001285441">
    <property type="component" value="Unassembled WGS sequence"/>
</dbReference>
<evidence type="ECO:0000313" key="2">
    <source>
        <dbReference type="EMBL" id="KAK3385737.1"/>
    </source>
</evidence>
<gene>
    <name evidence="2" type="ORF">B0H63DRAFT_187200</name>
</gene>
<reference evidence="2" key="1">
    <citation type="journal article" date="2023" name="Mol. Phylogenet. Evol.">
        <title>Genome-scale phylogeny and comparative genomics of the fungal order Sordariales.</title>
        <authorList>
            <person name="Hensen N."/>
            <person name="Bonometti L."/>
            <person name="Westerberg I."/>
            <person name="Brannstrom I.O."/>
            <person name="Guillou S."/>
            <person name="Cros-Aarteil S."/>
            <person name="Calhoun S."/>
            <person name="Haridas S."/>
            <person name="Kuo A."/>
            <person name="Mondo S."/>
            <person name="Pangilinan J."/>
            <person name="Riley R."/>
            <person name="LaButti K."/>
            <person name="Andreopoulos B."/>
            <person name="Lipzen A."/>
            <person name="Chen C."/>
            <person name="Yan M."/>
            <person name="Daum C."/>
            <person name="Ng V."/>
            <person name="Clum A."/>
            <person name="Steindorff A."/>
            <person name="Ohm R.A."/>
            <person name="Martin F."/>
            <person name="Silar P."/>
            <person name="Natvig D.O."/>
            <person name="Lalanne C."/>
            <person name="Gautier V."/>
            <person name="Ament-Velasquez S.L."/>
            <person name="Kruys A."/>
            <person name="Hutchinson M.I."/>
            <person name="Powell A.J."/>
            <person name="Barry K."/>
            <person name="Miller A.N."/>
            <person name="Grigoriev I.V."/>
            <person name="Debuchy R."/>
            <person name="Gladieux P."/>
            <person name="Hiltunen Thoren M."/>
            <person name="Johannesson H."/>
        </authorList>
    </citation>
    <scope>NUCLEOTIDE SEQUENCE</scope>
    <source>
        <strain evidence="2">CBS 232.78</strain>
    </source>
</reference>
<dbReference type="EMBL" id="JAULSW010000004">
    <property type="protein sequence ID" value="KAK3385737.1"/>
    <property type="molecule type" value="Genomic_DNA"/>
</dbReference>